<protein>
    <recommendedName>
        <fullName evidence="4">DNA primase</fullName>
    </recommendedName>
</protein>
<feature type="compositionally biased region" description="Acidic residues" evidence="1">
    <location>
        <begin position="220"/>
        <end position="273"/>
    </location>
</feature>
<accession>A0ABU2FNL3</accession>
<feature type="region of interest" description="Disordered" evidence="1">
    <location>
        <begin position="155"/>
        <end position="285"/>
    </location>
</feature>
<name>A0ABU2FNL3_9EURY</name>
<evidence type="ECO:0000313" key="3">
    <source>
        <dbReference type="Proteomes" id="UP001268864"/>
    </source>
</evidence>
<gene>
    <name evidence="2" type="ORF">NDI86_06875</name>
</gene>
<dbReference type="RefSeq" id="WP_310899683.1">
    <property type="nucleotide sequence ID" value="NZ_JAMQOS010000002.1"/>
</dbReference>
<sequence>MATVGLVLFALGPGAATAAADGAGNDALDDSLDVSVSQAGNAGPVVTVTDNDTAVENATVTVEALDNGTYAAVGEDYATDANGTVTLPEPEENVSVEVTATAGDATGSTTADLTVAGDSEDGSANFGLRVSSFVDSLLSGNATAIGQQVAQFVTEHNPGNAPPWAGPPADDDDKRGPPAHAGQDDDNETDDRRGPPAHAGQDDDNETDDRRGPPAHAGQDDDSEETNETAEDSEETNETAEDSEETNETAEDSEETNETAEDSEESDDAEDDSNGPPAHARGGGN</sequence>
<reference evidence="2 3" key="1">
    <citation type="submission" date="2022-06" db="EMBL/GenBank/DDBJ databases">
        <title>Halomicroarcula sp. a new haloarchaeum isolate from saline soil.</title>
        <authorList>
            <person name="Strakova D."/>
            <person name="Galisteo C."/>
            <person name="Sanchez-Porro C."/>
            <person name="Ventosa A."/>
        </authorList>
    </citation>
    <scope>NUCLEOTIDE SEQUENCE [LARGE SCALE GENOMIC DNA]</scope>
    <source>
        <strain evidence="2 3">S3CR25-11</strain>
    </source>
</reference>
<comment type="caution">
    <text evidence="2">The sequence shown here is derived from an EMBL/GenBank/DDBJ whole genome shotgun (WGS) entry which is preliminary data.</text>
</comment>
<evidence type="ECO:0000313" key="2">
    <source>
        <dbReference type="EMBL" id="MDS0281842.1"/>
    </source>
</evidence>
<organism evidence="2 3">
    <name type="scientific">Haloarcula onubensis</name>
    <dbReference type="NCBI Taxonomy" id="2950539"/>
    <lineage>
        <taxon>Archaea</taxon>
        <taxon>Methanobacteriati</taxon>
        <taxon>Methanobacteriota</taxon>
        <taxon>Stenosarchaea group</taxon>
        <taxon>Halobacteria</taxon>
        <taxon>Halobacteriales</taxon>
        <taxon>Haloarculaceae</taxon>
        <taxon>Haloarcula</taxon>
    </lineage>
</organism>
<evidence type="ECO:0008006" key="4">
    <source>
        <dbReference type="Google" id="ProtNLM"/>
    </source>
</evidence>
<dbReference type="Proteomes" id="UP001268864">
    <property type="component" value="Unassembled WGS sequence"/>
</dbReference>
<keyword evidence="3" id="KW-1185">Reference proteome</keyword>
<proteinExistence type="predicted"/>
<dbReference type="EMBL" id="JAMQOS010000002">
    <property type="protein sequence ID" value="MDS0281842.1"/>
    <property type="molecule type" value="Genomic_DNA"/>
</dbReference>
<evidence type="ECO:0000256" key="1">
    <source>
        <dbReference type="SAM" id="MobiDB-lite"/>
    </source>
</evidence>